<dbReference type="AlphaFoldDB" id="A0A6N2S4V3"/>
<dbReference type="RefSeq" id="WP_180363000.1">
    <property type="nucleotide sequence ID" value="NZ_CACRSW010000009.1"/>
</dbReference>
<gene>
    <name evidence="1" type="ORF">AVLFYP127_01721</name>
</gene>
<accession>A0A6N2S4V3</accession>
<evidence type="ECO:0000313" key="1">
    <source>
        <dbReference type="EMBL" id="VYS88377.1"/>
    </source>
</evidence>
<dbReference type="EMBL" id="CACRSW010000009">
    <property type="protein sequence ID" value="VYS88377.1"/>
    <property type="molecule type" value="Genomic_DNA"/>
</dbReference>
<reference evidence="1" key="1">
    <citation type="submission" date="2019-11" db="EMBL/GenBank/DDBJ databases">
        <authorList>
            <person name="Feng L."/>
        </authorList>
    </citation>
    <scope>NUCLEOTIDE SEQUENCE</scope>
    <source>
        <strain evidence="1">AvaginalisLFYP127</strain>
    </source>
</reference>
<protein>
    <submittedName>
        <fullName evidence="1">Uncharacterized protein</fullName>
    </submittedName>
</protein>
<sequence>MNQQAEKVLRVFVLAIIATIILKLLGVAINIIVSVVIPLLVIYFLYKVLIKKEDIFR</sequence>
<proteinExistence type="predicted"/>
<name>A0A6N2S4V3_9FIRM</name>
<organism evidence="1">
    <name type="scientific">Anaerococcus vaginalis</name>
    <dbReference type="NCBI Taxonomy" id="33037"/>
    <lineage>
        <taxon>Bacteria</taxon>
        <taxon>Bacillati</taxon>
        <taxon>Bacillota</taxon>
        <taxon>Tissierellia</taxon>
        <taxon>Tissierellales</taxon>
        <taxon>Peptoniphilaceae</taxon>
        <taxon>Anaerococcus</taxon>
    </lineage>
</organism>